<evidence type="ECO:0000313" key="2">
    <source>
        <dbReference type="EMBL" id="MPQ43020.1"/>
    </source>
</evidence>
<organism evidence="2 3">
    <name type="scientific">Clostridium tarantellae</name>
    <dbReference type="NCBI Taxonomy" id="39493"/>
    <lineage>
        <taxon>Bacteria</taxon>
        <taxon>Bacillati</taxon>
        <taxon>Bacillota</taxon>
        <taxon>Clostridia</taxon>
        <taxon>Eubacteriales</taxon>
        <taxon>Clostridiaceae</taxon>
        <taxon>Clostridium</taxon>
    </lineage>
</organism>
<dbReference type="CDD" id="cd05403">
    <property type="entry name" value="NT_KNTase_like"/>
    <property type="match status" value="1"/>
</dbReference>
<dbReference type="Pfam" id="PF18765">
    <property type="entry name" value="Polbeta"/>
    <property type="match status" value="1"/>
</dbReference>
<feature type="domain" description="Polymerase beta nucleotidyltransferase" evidence="1">
    <location>
        <begin position="20"/>
        <end position="115"/>
    </location>
</feature>
<accession>A0A6I1MIS2</accession>
<dbReference type="EMBL" id="WHJC01000034">
    <property type="protein sequence ID" value="MPQ43020.1"/>
    <property type="molecule type" value="Genomic_DNA"/>
</dbReference>
<evidence type="ECO:0000259" key="1">
    <source>
        <dbReference type="Pfam" id="PF18765"/>
    </source>
</evidence>
<dbReference type="InterPro" id="IPR041633">
    <property type="entry name" value="Polbeta"/>
</dbReference>
<sequence>MKEGTVILSKKIIEYQKAFNSIIKTLSENSDVLAVSVFGSIITGDIWENSDVDLFVVVDKNINGINDIYGEDNGIPMHMRILSKEEFFNFTKGNIGGSTIHRKFISSKLITSKDNEITEKFIEAKHYSDLNRERWNLVYLGSLLKNINACKKCIYNRKSYSSFMILMDVVEDFSKLYLNINGYLVSKVSSTMVMNLNNKFDQLLRNLLQNVCEENVNKVLLYVEEFLNLNLKRACKILLDYMGDKDIYFSSYEIKNSSLFEGFSIEFEEILLELVEKGILYKELRDYKSISGDKMVNEKVYLIKSH</sequence>
<dbReference type="AlphaFoldDB" id="A0A6I1MIS2"/>
<dbReference type="Gene3D" id="1.20.120.330">
    <property type="entry name" value="Nucleotidyltransferases domain 2"/>
    <property type="match status" value="1"/>
</dbReference>
<dbReference type="Gene3D" id="3.30.460.10">
    <property type="entry name" value="Beta Polymerase, domain 2"/>
    <property type="match status" value="1"/>
</dbReference>
<keyword evidence="3" id="KW-1185">Reference proteome</keyword>
<dbReference type="InterPro" id="IPR043519">
    <property type="entry name" value="NT_sf"/>
</dbReference>
<dbReference type="SUPFAM" id="SSF81301">
    <property type="entry name" value="Nucleotidyltransferase"/>
    <property type="match status" value="1"/>
</dbReference>
<name>A0A6I1MIS2_9CLOT</name>
<comment type="caution">
    <text evidence="2">The sequence shown here is derived from an EMBL/GenBank/DDBJ whole genome shotgun (WGS) entry which is preliminary data.</text>
</comment>
<keyword evidence="2" id="KW-0808">Transferase</keyword>
<dbReference type="Proteomes" id="UP000430345">
    <property type="component" value="Unassembled WGS sequence"/>
</dbReference>
<evidence type="ECO:0000313" key="3">
    <source>
        <dbReference type="Proteomes" id="UP000430345"/>
    </source>
</evidence>
<proteinExistence type="predicted"/>
<gene>
    <name evidence="2" type="ORF">GBZ86_04510</name>
</gene>
<dbReference type="GO" id="GO:0016740">
    <property type="term" value="F:transferase activity"/>
    <property type="evidence" value="ECO:0007669"/>
    <property type="project" value="UniProtKB-KW"/>
</dbReference>
<reference evidence="2 3" key="1">
    <citation type="submission" date="2019-10" db="EMBL/GenBank/DDBJ databases">
        <title>The Genome Sequence of Clostridium tarantellae Isolated from Fish Brain.</title>
        <authorList>
            <person name="Bano L."/>
            <person name="Kiel M."/>
            <person name="Sales G."/>
            <person name="Doxey A.C."/>
            <person name="Mansfield M.J."/>
            <person name="Schiavone M."/>
            <person name="Rossetto O."/>
            <person name="Pirazzini M."/>
            <person name="Dobrindt U."/>
            <person name="Montecucco C."/>
        </authorList>
    </citation>
    <scope>NUCLEOTIDE SEQUENCE [LARGE SCALE GENOMIC DNA]</scope>
    <source>
        <strain evidence="2 3">DSM 3997</strain>
    </source>
</reference>
<protein>
    <submittedName>
        <fullName evidence="2">Nucleotidyltransferase domain-containing protein</fullName>
    </submittedName>
</protein>